<keyword evidence="4" id="KW-0472">Membrane</keyword>
<feature type="transmembrane region" description="Helical" evidence="4">
    <location>
        <begin position="128"/>
        <end position="149"/>
    </location>
</feature>
<gene>
    <name evidence="5" type="ORF">PACTADRAFT_49188</name>
</gene>
<dbReference type="OrthoDB" id="2102561at2759"/>
<reference evidence="6" key="1">
    <citation type="submission" date="2016-05" db="EMBL/GenBank/DDBJ databases">
        <title>Comparative genomics of biotechnologically important yeasts.</title>
        <authorList>
            <consortium name="DOE Joint Genome Institute"/>
            <person name="Riley R."/>
            <person name="Haridas S."/>
            <person name="Wolfe K.H."/>
            <person name="Lopes M.R."/>
            <person name="Hittinger C.T."/>
            <person name="Goker M."/>
            <person name="Salamov A."/>
            <person name="Wisecaver J."/>
            <person name="Long T.M."/>
            <person name="Aerts A.L."/>
            <person name="Barry K."/>
            <person name="Choi C."/>
            <person name="Clum A."/>
            <person name="Coughlan A.Y."/>
            <person name="Deshpande S."/>
            <person name="Douglass A.P."/>
            <person name="Hanson S.J."/>
            <person name="Klenk H.-P."/>
            <person name="Labutti K."/>
            <person name="Lapidus A."/>
            <person name="Lindquist E."/>
            <person name="Lipzen A."/>
            <person name="Meier-Kolthoff J.P."/>
            <person name="Ohm R.A."/>
            <person name="Otillar R.P."/>
            <person name="Pangilinan J."/>
            <person name="Peng Y."/>
            <person name="Rokas A."/>
            <person name="Rosa C.A."/>
            <person name="Scheuner C."/>
            <person name="Sibirny A.A."/>
            <person name="Slot J.C."/>
            <person name="Stielow J.B."/>
            <person name="Sun H."/>
            <person name="Kurtzman C.P."/>
            <person name="Blackwell M."/>
            <person name="Grigoriev I.V."/>
            <person name="Jeffries T.W."/>
        </authorList>
    </citation>
    <scope>NUCLEOTIDE SEQUENCE [LARGE SCALE GENOMIC DNA]</scope>
    <source>
        <strain evidence="6">NRRL Y-2460</strain>
    </source>
</reference>
<keyword evidence="4" id="KW-1133">Transmembrane helix</keyword>
<keyword evidence="3" id="KW-0560">Oxidoreductase</keyword>
<evidence type="ECO:0000256" key="3">
    <source>
        <dbReference type="ARBA" id="ARBA00023002"/>
    </source>
</evidence>
<dbReference type="PROSITE" id="PS00061">
    <property type="entry name" value="ADH_SHORT"/>
    <property type="match status" value="1"/>
</dbReference>
<name>A0A1E4TVC7_PACTA</name>
<organism evidence="5 6">
    <name type="scientific">Pachysolen tannophilus NRRL Y-2460</name>
    <dbReference type="NCBI Taxonomy" id="669874"/>
    <lineage>
        <taxon>Eukaryota</taxon>
        <taxon>Fungi</taxon>
        <taxon>Dikarya</taxon>
        <taxon>Ascomycota</taxon>
        <taxon>Saccharomycotina</taxon>
        <taxon>Pichiomycetes</taxon>
        <taxon>Pachysolenaceae</taxon>
        <taxon>Pachysolen</taxon>
    </lineage>
</organism>
<dbReference type="InterPro" id="IPR002347">
    <property type="entry name" value="SDR_fam"/>
</dbReference>
<dbReference type="GO" id="GO:0005811">
    <property type="term" value="C:lipid droplet"/>
    <property type="evidence" value="ECO:0007669"/>
    <property type="project" value="TreeGrafter"/>
</dbReference>
<accession>A0A1E4TVC7</accession>
<dbReference type="STRING" id="669874.A0A1E4TVC7"/>
<dbReference type="GO" id="GO:0000140">
    <property type="term" value="F:acylglycerone-phosphate reductase (NADP+) activity"/>
    <property type="evidence" value="ECO:0007669"/>
    <property type="project" value="TreeGrafter"/>
</dbReference>
<dbReference type="PANTHER" id="PTHR44169:SF6">
    <property type="entry name" value="NADPH-DEPENDENT 1-ACYLDIHYDROXYACETONE PHOSPHATE REDUCTASE"/>
    <property type="match status" value="1"/>
</dbReference>
<sequence>MTKEFSQLLINSKGCISFTGSVASILPVPWNAIYGASKAALKHYCEILSLEMRPFNVKVLNFITGGVDTEIFELFKPIPESSRYYSEATEKSLHSLNDAHKMDSKTYAKKVVNDILHTNRSREVPRGAGATAGYLLSLLPISIVSFLFIKVFKLDGVFEAIRQKAKARFVE</sequence>
<keyword evidence="4" id="KW-0812">Transmembrane</keyword>
<dbReference type="SUPFAM" id="SSF51735">
    <property type="entry name" value="NAD(P)-binding Rossmann-fold domains"/>
    <property type="match status" value="1"/>
</dbReference>
<evidence type="ECO:0000313" key="5">
    <source>
        <dbReference type="EMBL" id="ODV95725.1"/>
    </source>
</evidence>
<protein>
    <submittedName>
        <fullName evidence="5">Uncharacterized protein</fullName>
    </submittedName>
</protein>
<dbReference type="GO" id="GO:0019433">
    <property type="term" value="P:triglyceride catabolic process"/>
    <property type="evidence" value="ECO:0007669"/>
    <property type="project" value="TreeGrafter"/>
</dbReference>
<comment type="similarity">
    <text evidence="1">Belongs to the short-chain dehydrogenases/reductases (SDR) family.</text>
</comment>
<evidence type="ECO:0000256" key="4">
    <source>
        <dbReference type="SAM" id="Phobius"/>
    </source>
</evidence>
<keyword evidence="2" id="KW-0521">NADP</keyword>
<dbReference type="PANTHER" id="PTHR44169">
    <property type="entry name" value="NADPH-DEPENDENT 1-ACYLDIHYDROXYACETONE PHOSPHATE REDUCTASE"/>
    <property type="match status" value="1"/>
</dbReference>
<dbReference type="GO" id="GO:0006654">
    <property type="term" value="P:phosphatidic acid biosynthetic process"/>
    <property type="evidence" value="ECO:0007669"/>
    <property type="project" value="TreeGrafter"/>
</dbReference>
<dbReference type="Gene3D" id="3.40.50.720">
    <property type="entry name" value="NAD(P)-binding Rossmann-like Domain"/>
    <property type="match status" value="1"/>
</dbReference>
<dbReference type="InterPro" id="IPR020904">
    <property type="entry name" value="Sc_DH/Rdtase_CS"/>
</dbReference>
<dbReference type="AlphaFoldDB" id="A0A1E4TVC7"/>
<proteinExistence type="inferred from homology"/>
<evidence type="ECO:0000256" key="1">
    <source>
        <dbReference type="ARBA" id="ARBA00006484"/>
    </source>
</evidence>
<evidence type="ECO:0000313" key="6">
    <source>
        <dbReference type="Proteomes" id="UP000094236"/>
    </source>
</evidence>
<evidence type="ECO:0000256" key="2">
    <source>
        <dbReference type="ARBA" id="ARBA00022857"/>
    </source>
</evidence>
<dbReference type="GO" id="GO:0005783">
    <property type="term" value="C:endoplasmic reticulum"/>
    <property type="evidence" value="ECO:0007669"/>
    <property type="project" value="TreeGrafter"/>
</dbReference>
<dbReference type="GO" id="GO:0004806">
    <property type="term" value="F:triacylglycerol lipase activity"/>
    <property type="evidence" value="ECO:0007669"/>
    <property type="project" value="TreeGrafter"/>
</dbReference>
<keyword evidence="6" id="KW-1185">Reference proteome</keyword>
<dbReference type="EMBL" id="KV454013">
    <property type="protein sequence ID" value="ODV95725.1"/>
    <property type="molecule type" value="Genomic_DNA"/>
</dbReference>
<dbReference type="Proteomes" id="UP000094236">
    <property type="component" value="Unassembled WGS sequence"/>
</dbReference>
<dbReference type="InterPro" id="IPR036291">
    <property type="entry name" value="NAD(P)-bd_dom_sf"/>
</dbReference>
<dbReference type="Pfam" id="PF00106">
    <property type="entry name" value="adh_short"/>
    <property type="match status" value="1"/>
</dbReference>